<dbReference type="AlphaFoldDB" id="A0A4D9FET7"/>
<gene>
    <name evidence="1" type="ORF">DR999_PMT00143</name>
</gene>
<comment type="caution">
    <text evidence="1">The sequence shown here is derived from an EMBL/GenBank/DDBJ whole genome shotgun (WGS) entry which is preliminary data.</text>
</comment>
<reference evidence="1 2" key="1">
    <citation type="submission" date="2019-04" db="EMBL/GenBank/DDBJ databases">
        <title>Draft genome of the big-headed turtle Platysternon megacephalum.</title>
        <authorList>
            <person name="Gong S."/>
        </authorList>
    </citation>
    <scope>NUCLEOTIDE SEQUENCE [LARGE SCALE GENOMIC DNA]</scope>
    <source>
        <strain evidence="1">DO16091913</strain>
        <tissue evidence="1">Muscle</tissue>
    </source>
</reference>
<sequence>MARLALLPGRKDWMTAGPAMSRYVSCATTSERLNHFSPHLVSSSRFHNLLSSRVAEMYDISLESKLLCTLFKAVLIFLPTYLHKDIFLVDHTSKLWTLPQKHTPR</sequence>
<evidence type="ECO:0000313" key="1">
    <source>
        <dbReference type="EMBL" id="TFK16230.1"/>
    </source>
</evidence>
<protein>
    <submittedName>
        <fullName evidence="1">Secreted frizzled-related protein 2</fullName>
    </submittedName>
</protein>
<proteinExistence type="predicted"/>
<dbReference type="Proteomes" id="UP000297703">
    <property type="component" value="Unassembled WGS sequence"/>
</dbReference>
<dbReference type="EMBL" id="QXTE01000001">
    <property type="protein sequence ID" value="TFK16230.1"/>
    <property type="molecule type" value="Genomic_DNA"/>
</dbReference>
<keyword evidence="2" id="KW-1185">Reference proteome</keyword>
<organism evidence="1 2">
    <name type="scientific">Platysternon megacephalum</name>
    <name type="common">big-headed turtle</name>
    <dbReference type="NCBI Taxonomy" id="55544"/>
    <lineage>
        <taxon>Eukaryota</taxon>
        <taxon>Metazoa</taxon>
        <taxon>Chordata</taxon>
        <taxon>Craniata</taxon>
        <taxon>Vertebrata</taxon>
        <taxon>Euteleostomi</taxon>
        <taxon>Archelosauria</taxon>
        <taxon>Testudinata</taxon>
        <taxon>Testudines</taxon>
        <taxon>Cryptodira</taxon>
        <taxon>Durocryptodira</taxon>
        <taxon>Testudinoidea</taxon>
        <taxon>Platysternidae</taxon>
        <taxon>Platysternon</taxon>
    </lineage>
</organism>
<reference evidence="1 2" key="2">
    <citation type="submission" date="2019-04" db="EMBL/GenBank/DDBJ databases">
        <title>The genome sequence of big-headed turtle.</title>
        <authorList>
            <person name="Gong S."/>
        </authorList>
    </citation>
    <scope>NUCLEOTIDE SEQUENCE [LARGE SCALE GENOMIC DNA]</scope>
    <source>
        <strain evidence="1">DO16091913</strain>
        <tissue evidence="1">Muscle</tissue>
    </source>
</reference>
<accession>A0A4D9FET7</accession>
<name>A0A4D9FET7_9SAUR</name>
<evidence type="ECO:0000313" key="2">
    <source>
        <dbReference type="Proteomes" id="UP000297703"/>
    </source>
</evidence>